<reference evidence="5 6" key="1">
    <citation type="submission" date="2018-06" db="EMBL/GenBank/DDBJ databases">
        <title>Genomic Encyclopedia of Archaeal and Bacterial Type Strains, Phase II (KMG-II): from individual species to whole genera.</title>
        <authorList>
            <person name="Goeker M."/>
        </authorList>
    </citation>
    <scope>NUCLEOTIDE SEQUENCE [LARGE SCALE GENOMIC DNA]</scope>
    <source>
        <strain evidence="5 6">DSM 29821</strain>
    </source>
</reference>
<sequence>MKENKYDDKRFFEQYSGMHRSQKGLAGAGEWHALKAMLPSFSGKKVLDLGCGFGWHCRYAMEQGAIAVTGVDISAKMLARAKELNAMPGITYIQQPIEDIDFPENSFDIVLSSLTFHYIASFEDICKKVAHCLAANGHFIFSVEHPIFTAAGKQDWCYDADGNILHWPVDQYFHEGKRQTQFLGEQVTKYHHTLTTYLNGLLHQGFTITQIVEPTPDPAMLREFEGMKNEFRRPMMLLVSACRK</sequence>
<proteinExistence type="predicted"/>
<dbReference type="Gene3D" id="3.40.50.150">
    <property type="entry name" value="Vaccinia Virus protein VP39"/>
    <property type="match status" value="1"/>
</dbReference>
<keyword evidence="3" id="KW-0949">S-adenosyl-L-methionine</keyword>
<gene>
    <name evidence="5" type="ORF">CLV59_10653</name>
</gene>
<evidence type="ECO:0000256" key="3">
    <source>
        <dbReference type="ARBA" id="ARBA00022691"/>
    </source>
</evidence>
<dbReference type="PANTHER" id="PTHR43464">
    <property type="entry name" value="METHYLTRANSFERASE"/>
    <property type="match status" value="1"/>
</dbReference>
<evidence type="ECO:0000313" key="5">
    <source>
        <dbReference type="EMBL" id="RAJ78993.1"/>
    </source>
</evidence>
<keyword evidence="6" id="KW-1185">Reference proteome</keyword>
<dbReference type="RefSeq" id="WP_111593476.1">
    <property type="nucleotide sequence ID" value="NZ_QLMA01000006.1"/>
</dbReference>
<dbReference type="GO" id="GO:0008757">
    <property type="term" value="F:S-adenosylmethionine-dependent methyltransferase activity"/>
    <property type="evidence" value="ECO:0007669"/>
    <property type="project" value="InterPro"/>
</dbReference>
<keyword evidence="1 5" id="KW-0489">Methyltransferase</keyword>
<protein>
    <submittedName>
        <fullName evidence="5">Methyltransferase family protein</fullName>
    </submittedName>
</protein>
<dbReference type="SUPFAM" id="SSF53335">
    <property type="entry name" value="S-adenosyl-L-methionine-dependent methyltransferases"/>
    <property type="match status" value="1"/>
</dbReference>
<dbReference type="InterPro" id="IPR013216">
    <property type="entry name" value="Methyltransf_11"/>
</dbReference>
<evidence type="ECO:0000259" key="4">
    <source>
        <dbReference type="Pfam" id="PF08241"/>
    </source>
</evidence>
<comment type="caution">
    <text evidence="5">The sequence shown here is derived from an EMBL/GenBank/DDBJ whole genome shotgun (WGS) entry which is preliminary data.</text>
</comment>
<dbReference type="InterPro" id="IPR029063">
    <property type="entry name" value="SAM-dependent_MTases_sf"/>
</dbReference>
<name>A0A327VUP4_9BACT</name>
<dbReference type="GO" id="GO:0032259">
    <property type="term" value="P:methylation"/>
    <property type="evidence" value="ECO:0007669"/>
    <property type="project" value="UniProtKB-KW"/>
</dbReference>
<dbReference type="PANTHER" id="PTHR43464:SF19">
    <property type="entry name" value="UBIQUINONE BIOSYNTHESIS O-METHYLTRANSFERASE, MITOCHONDRIAL"/>
    <property type="match status" value="1"/>
</dbReference>
<dbReference type="Proteomes" id="UP000249819">
    <property type="component" value="Unassembled WGS sequence"/>
</dbReference>
<accession>A0A327VUP4</accession>
<evidence type="ECO:0000313" key="6">
    <source>
        <dbReference type="Proteomes" id="UP000249819"/>
    </source>
</evidence>
<dbReference type="EMBL" id="QLMA01000006">
    <property type="protein sequence ID" value="RAJ78993.1"/>
    <property type="molecule type" value="Genomic_DNA"/>
</dbReference>
<organism evidence="5 6">
    <name type="scientific">Chitinophaga dinghuensis</name>
    <dbReference type="NCBI Taxonomy" id="1539050"/>
    <lineage>
        <taxon>Bacteria</taxon>
        <taxon>Pseudomonadati</taxon>
        <taxon>Bacteroidota</taxon>
        <taxon>Chitinophagia</taxon>
        <taxon>Chitinophagales</taxon>
        <taxon>Chitinophagaceae</taxon>
        <taxon>Chitinophaga</taxon>
    </lineage>
</organism>
<dbReference type="Pfam" id="PF08241">
    <property type="entry name" value="Methyltransf_11"/>
    <property type="match status" value="1"/>
</dbReference>
<dbReference type="CDD" id="cd02440">
    <property type="entry name" value="AdoMet_MTases"/>
    <property type="match status" value="1"/>
</dbReference>
<evidence type="ECO:0000256" key="2">
    <source>
        <dbReference type="ARBA" id="ARBA00022679"/>
    </source>
</evidence>
<dbReference type="AlphaFoldDB" id="A0A327VUP4"/>
<feature type="domain" description="Methyltransferase type 11" evidence="4">
    <location>
        <begin position="47"/>
        <end position="141"/>
    </location>
</feature>
<evidence type="ECO:0000256" key="1">
    <source>
        <dbReference type="ARBA" id="ARBA00022603"/>
    </source>
</evidence>
<dbReference type="OrthoDB" id="9791837at2"/>
<keyword evidence="2 5" id="KW-0808">Transferase</keyword>